<sequence length="88" mass="9952">MKLITVVCVLAASATALPPIPPEFWDFKDPGNRIYDLVIDRACEAEAQCINCIENCRKDKEWWKVPLCPYGCAEVCKEFGIENKFALV</sequence>
<evidence type="ECO:0000313" key="1">
    <source>
        <dbReference type="EMBL" id="KAJ3477086.1"/>
    </source>
</evidence>
<organism evidence="1 2">
    <name type="scientific">Lecanicillium saksenae</name>
    <dbReference type="NCBI Taxonomy" id="468837"/>
    <lineage>
        <taxon>Eukaryota</taxon>
        <taxon>Fungi</taxon>
        <taxon>Dikarya</taxon>
        <taxon>Ascomycota</taxon>
        <taxon>Pezizomycotina</taxon>
        <taxon>Sordariomycetes</taxon>
        <taxon>Hypocreomycetidae</taxon>
        <taxon>Hypocreales</taxon>
        <taxon>Cordycipitaceae</taxon>
        <taxon>Lecanicillium</taxon>
    </lineage>
</organism>
<keyword evidence="2" id="KW-1185">Reference proteome</keyword>
<name>A0ACC1QHN2_9HYPO</name>
<comment type="caution">
    <text evidence="1">The sequence shown here is derived from an EMBL/GenBank/DDBJ whole genome shotgun (WGS) entry which is preliminary data.</text>
</comment>
<protein>
    <submittedName>
        <fullName evidence="1">Uncharacterized protein</fullName>
    </submittedName>
</protein>
<accession>A0ACC1QHN2</accession>
<evidence type="ECO:0000313" key="2">
    <source>
        <dbReference type="Proteomes" id="UP001148737"/>
    </source>
</evidence>
<dbReference type="EMBL" id="JANAKD010001702">
    <property type="protein sequence ID" value="KAJ3477086.1"/>
    <property type="molecule type" value="Genomic_DNA"/>
</dbReference>
<proteinExistence type="predicted"/>
<gene>
    <name evidence="1" type="ORF">NLG97_g8935</name>
</gene>
<dbReference type="Proteomes" id="UP001148737">
    <property type="component" value="Unassembled WGS sequence"/>
</dbReference>
<reference evidence="1" key="1">
    <citation type="submission" date="2022-07" db="EMBL/GenBank/DDBJ databases">
        <title>Genome Sequence of Lecanicillium saksenae.</title>
        <authorList>
            <person name="Buettner E."/>
        </authorList>
    </citation>
    <scope>NUCLEOTIDE SEQUENCE</scope>
    <source>
        <strain evidence="1">VT-O1</strain>
    </source>
</reference>